<dbReference type="InterPro" id="IPR045269">
    <property type="entry name" value="Atg1-like"/>
</dbReference>
<keyword evidence="4" id="KW-1185">Reference proteome</keyword>
<evidence type="ECO:0000313" key="4">
    <source>
        <dbReference type="Proteomes" id="UP000290900"/>
    </source>
</evidence>
<dbReference type="InterPro" id="IPR008271">
    <property type="entry name" value="Ser/Thr_kinase_AS"/>
</dbReference>
<protein>
    <submittedName>
        <fullName evidence="3">DEKNAAC102021</fullName>
    </submittedName>
</protein>
<dbReference type="PROSITE" id="PS50011">
    <property type="entry name" value="PROTEIN_KINASE_DOM"/>
    <property type="match status" value="1"/>
</dbReference>
<feature type="region of interest" description="Disordered" evidence="1">
    <location>
        <begin position="496"/>
        <end position="525"/>
    </location>
</feature>
<evidence type="ECO:0000313" key="3">
    <source>
        <dbReference type="EMBL" id="VEU21030.1"/>
    </source>
</evidence>
<reference evidence="3 4" key="1">
    <citation type="submission" date="2018-12" db="EMBL/GenBank/DDBJ databases">
        <authorList>
            <person name="Tiukova I."/>
            <person name="Dainat J."/>
        </authorList>
    </citation>
    <scope>NUCLEOTIDE SEQUENCE [LARGE SCALE GENOMIC DNA]</scope>
</reference>
<feature type="region of interest" description="Disordered" evidence="1">
    <location>
        <begin position="308"/>
        <end position="340"/>
    </location>
</feature>
<dbReference type="InParanoid" id="A0A448YJE4"/>
<dbReference type="SUPFAM" id="SSF56112">
    <property type="entry name" value="Protein kinase-like (PK-like)"/>
    <property type="match status" value="1"/>
</dbReference>
<dbReference type="GO" id="GO:0005737">
    <property type="term" value="C:cytoplasm"/>
    <property type="evidence" value="ECO:0007669"/>
    <property type="project" value="TreeGrafter"/>
</dbReference>
<dbReference type="STRING" id="13370.A0A448YJE4"/>
<dbReference type="Gene3D" id="1.10.510.10">
    <property type="entry name" value="Transferase(Phosphotransferase) domain 1"/>
    <property type="match status" value="1"/>
</dbReference>
<organism evidence="3 4">
    <name type="scientific">Brettanomyces naardenensis</name>
    <name type="common">Yeast</name>
    <dbReference type="NCBI Taxonomy" id="13370"/>
    <lineage>
        <taxon>Eukaryota</taxon>
        <taxon>Fungi</taxon>
        <taxon>Dikarya</taxon>
        <taxon>Ascomycota</taxon>
        <taxon>Saccharomycotina</taxon>
        <taxon>Pichiomycetes</taxon>
        <taxon>Pichiales</taxon>
        <taxon>Pichiaceae</taxon>
        <taxon>Brettanomyces</taxon>
    </lineage>
</organism>
<accession>A0A448YJE4</accession>
<dbReference type="FunCoup" id="A0A448YJE4">
    <property type="interactions" value="560"/>
</dbReference>
<dbReference type="AlphaFoldDB" id="A0A448YJE4"/>
<dbReference type="Proteomes" id="UP000290900">
    <property type="component" value="Unassembled WGS sequence"/>
</dbReference>
<dbReference type="OrthoDB" id="4062651at2759"/>
<dbReference type="Pfam" id="PF00069">
    <property type="entry name" value="Pkinase"/>
    <property type="match status" value="1"/>
</dbReference>
<proteinExistence type="predicted"/>
<evidence type="ECO:0000256" key="1">
    <source>
        <dbReference type="SAM" id="MobiDB-lite"/>
    </source>
</evidence>
<dbReference type="GO" id="GO:0010506">
    <property type="term" value="P:regulation of autophagy"/>
    <property type="evidence" value="ECO:0007669"/>
    <property type="project" value="InterPro"/>
</dbReference>
<dbReference type="InterPro" id="IPR000719">
    <property type="entry name" value="Prot_kinase_dom"/>
</dbReference>
<dbReference type="GO" id="GO:0004674">
    <property type="term" value="F:protein serine/threonine kinase activity"/>
    <property type="evidence" value="ECO:0007669"/>
    <property type="project" value="InterPro"/>
</dbReference>
<dbReference type="PROSITE" id="PS00108">
    <property type="entry name" value="PROTEIN_KINASE_ST"/>
    <property type="match status" value="1"/>
</dbReference>
<name>A0A448YJE4_BRENA</name>
<dbReference type="EMBL" id="CAACVR010000009">
    <property type="protein sequence ID" value="VEU21030.1"/>
    <property type="molecule type" value="Genomic_DNA"/>
</dbReference>
<evidence type="ECO:0000259" key="2">
    <source>
        <dbReference type="PROSITE" id="PS50011"/>
    </source>
</evidence>
<gene>
    <name evidence="3" type="ORF">BRENAR_LOCUS1765</name>
</gene>
<feature type="region of interest" description="Disordered" evidence="1">
    <location>
        <begin position="654"/>
        <end position="682"/>
    </location>
</feature>
<dbReference type="SMART" id="SM00220">
    <property type="entry name" value="S_TKc"/>
    <property type="match status" value="1"/>
</dbReference>
<feature type="compositionally biased region" description="Basic and acidic residues" evidence="1">
    <location>
        <begin position="316"/>
        <end position="327"/>
    </location>
</feature>
<dbReference type="PANTHER" id="PTHR24348:SF68">
    <property type="entry name" value="SERINE_THREONINE-PROTEIN KINASE ATG1C"/>
    <property type="match status" value="1"/>
</dbReference>
<dbReference type="PANTHER" id="PTHR24348">
    <property type="entry name" value="SERINE/THREONINE-PROTEIN KINASE UNC-51-RELATED"/>
    <property type="match status" value="1"/>
</dbReference>
<sequence length="769" mass="88662">MSLDYQSFLNGGLLHDRYVRVEGINEGSFGIVSLARDTLNNDSLVALKYNTGRLEDFEAFEQKEAKSSYANAKIEHPDVDKSFVLKETYKEVNMLRKVGKHPNIAQLLETFDTYIVLEYVARGDLHDAIQLGIAPVSTRDVVDVFMQLVSAIEHCHRFGVYHRDIKPENILIAEDWSIKLTDFGLATDSLWCTDFDVGSERYMAPELLEHSDIASYRADKVDLWSMGICLLNIVFGKSPFSSATSKDKLFLYFAANRETLFDIFPTMSYDLFGVLRHSLTIDPENRDLEQMKESLLKVEVLTYDYEFEEGEEEEAERERQEEIEKEPATPVSIPSPQLKVSEKPDELGKYVVKSAPEESALTTKMKEMKRGETGVRFTEAKLSSVDGKEPEASAIYTVPKGRHRFPHYRKPLKIPTVTRHRNRSQTGRVIKTNGEPQEGGFPFAREDFFTPRSVVNHYMEKTTQYRNFDHRARKQNQQYYEHGADDYNGGRAWRKRKNQRSYPSNKYRAGNKVNGRRKNYNSGRNYFRGVRSSSFEPETRGKYIPIKEAIPTYSRSYKQRSQNFSSPSGKYVPPNMRYRPPTPVPLISVHPEPELEPPAEENEENEENEEDELFMFEEAGKGNEGRKGSHVDYLSKKLADFNLDTAVEGNLSLSAPRDKYVPPHHRRKSSQSSRPILPKKYNIPHSLGHVMPREQDRVISSSVPTKNTNWFMQHYQPHNQEKRNPNRDSLLDYGNQDMADYVSEGFGLSYINGEDEGTRKIHLKRRPYL</sequence>
<feature type="region of interest" description="Disordered" evidence="1">
    <location>
        <begin position="588"/>
        <end position="610"/>
    </location>
</feature>
<dbReference type="GO" id="GO:0005524">
    <property type="term" value="F:ATP binding"/>
    <property type="evidence" value="ECO:0007669"/>
    <property type="project" value="InterPro"/>
</dbReference>
<feature type="compositionally biased region" description="Acidic residues" evidence="1">
    <location>
        <begin position="594"/>
        <end position="610"/>
    </location>
</feature>
<dbReference type="InterPro" id="IPR011009">
    <property type="entry name" value="Kinase-like_dom_sf"/>
</dbReference>
<feature type="domain" description="Protein kinase" evidence="2">
    <location>
        <begin position="18"/>
        <end position="301"/>
    </location>
</feature>